<keyword evidence="1" id="KW-0175">Coiled coil</keyword>
<comment type="caution">
    <text evidence="2">The sequence shown here is derived from an EMBL/GenBank/DDBJ whole genome shotgun (WGS) entry which is preliminary data.</text>
</comment>
<dbReference type="Proteomes" id="UP000003327">
    <property type="component" value="Unassembled WGS sequence"/>
</dbReference>
<dbReference type="RefSeq" id="WP_004384523.1">
    <property type="nucleotide sequence ID" value="NZ_GG698718.1"/>
</dbReference>
<sequence>MKHDVLTAAMIERAKQKAKQKAFFERQKQEYEKNEQQERQRCIKRLQMEREFIHDAQQTIKGINDAIMAHFGMKE</sequence>
<feature type="coiled-coil region" evidence="1">
    <location>
        <begin position="14"/>
        <end position="41"/>
    </location>
</feature>
<reference evidence="2 3" key="1">
    <citation type="submission" date="2009-09" db="EMBL/GenBank/DDBJ databases">
        <authorList>
            <person name="Weinstock G."/>
            <person name="Sodergren E."/>
            <person name="Clifton S."/>
            <person name="Fulton L."/>
            <person name="Fulton B."/>
            <person name="Courtney L."/>
            <person name="Fronick C."/>
            <person name="Harrison M."/>
            <person name="Strong C."/>
            <person name="Farmer C."/>
            <person name="Delahaunty K."/>
            <person name="Markovic C."/>
            <person name="Hall O."/>
            <person name="Minx P."/>
            <person name="Tomlinson C."/>
            <person name="Mitreva M."/>
            <person name="Nelson J."/>
            <person name="Hou S."/>
            <person name="Wollam A."/>
            <person name="Pepin K.H."/>
            <person name="Johnson M."/>
            <person name="Bhonagiri V."/>
            <person name="Nash W.E."/>
            <person name="Warren W."/>
            <person name="Chinwalla A."/>
            <person name="Mardis E.R."/>
            <person name="Wilson R.K."/>
        </authorList>
    </citation>
    <scope>NUCLEOTIDE SEQUENCE [LARGE SCALE GENOMIC DNA]</scope>
    <source>
        <strain evidence="2 3">F0319</strain>
    </source>
</reference>
<accession>C9MT67</accession>
<name>C9MT67_9BACT</name>
<gene>
    <name evidence="2" type="ORF">HMPREF0973_02838</name>
</gene>
<evidence type="ECO:0000313" key="3">
    <source>
        <dbReference type="Proteomes" id="UP000003327"/>
    </source>
</evidence>
<keyword evidence="3" id="KW-1185">Reference proteome</keyword>
<evidence type="ECO:0000313" key="2">
    <source>
        <dbReference type="EMBL" id="EEX17262.1"/>
    </source>
</evidence>
<evidence type="ECO:0000256" key="1">
    <source>
        <dbReference type="SAM" id="Coils"/>
    </source>
</evidence>
<dbReference type="STRING" id="649761.HMPREF0973_02838"/>
<dbReference type="HOGENOM" id="CLU_2684749_0_0_10"/>
<protein>
    <submittedName>
        <fullName evidence="2">Uncharacterized protein</fullName>
    </submittedName>
</protein>
<organism evidence="2 3">
    <name type="scientific">Prevotella veroralis F0319</name>
    <dbReference type="NCBI Taxonomy" id="649761"/>
    <lineage>
        <taxon>Bacteria</taxon>
        <taxon>Pseudomonadati</taxon>
        <taxon>Bacteroidota</taxon>
        <taxon>Bacteroidia</taxon>
        <taxon>Bacteroidales</taxon>
        <taxon>Prevotellaceae</taxon>
        <taxon>Prevotella</taxon>
    </lineage>
</organism>
<dbReference type="AlphaFoldDB" id="C9MT67"/>
<dbReference type="EMBL" id="ACVA01000072">
    <property type="protein sequence ID" value="EEX17262.1"/>
    <property type="molecule type" value="Genomic_DNA"/>
</dbReference>
<dbReference type="OrthoDB" id="9991833at2"/>
<proteinExistence type="predicted"/>